<proteinExistence type="predicted"/>
<dbReference type="PANTHER" id="PTHR31140:SF129">
    <property type="entry name" value="B3 DOMAIN-CONTAINING PROTEIN OS02G0683500"/>
    <property type="match status" value="1"/>
</dbReference>
<dbReference type="Proteomes" id="UP001327560">
    <property type="component" value="Chromosome 1"/>
</dbReference>
<keyword evidence="3" id="KW-0238">DNA-binding</keyword>
<keyword evidence="2" id="KW-0805">Transcription regulation</keyword>
<feature type="domain" description="TF-B3" evidence="6">
    <location>
        <begin position="51"/>
        <end position="156"/>
    </location>
</feature>
<dbReference type="Gene3D" id="2.40.330.10">
    <property type="entry name" value="DNA-binding pseudobarrel domain"/>
    <property type="match status" value="1"/>
</dbReference>
<evidence type="ECO:0000259" key="6">
    <source>
        <dbReference type="PROSITE" id="PS50863"/>
    </source>
</evidence>
<accession>A0AAQ3JQJ6</accession>
<gene>
    <name evidence="7" type="ORF">Cni_G01441</name>
</gene>
<keyword evidence="5" id="KW-0539">Nucleus</keyword>
<dbReference type="InterPro" id="IPR015300">
    <property type="entry name" value="DNA-bd_pseudobarrel_sf"/>
</dbReference>
<evidence type="ECO:0000256" key="1">
    <source>
        <dbReference type="ARBA" id="ARBA00004123"/>
    </source>
</evidence>
<dbReference type="CDD" id="cd10017">
    <property type="entry name" value="B3_DNA"/>
    <property type="match status" value="1"/>
</dbReference>
<dbReference type="GO" id="GO:0005634">
    <property type="term" value="C:nucleus"/>
    <property type="evidence" value="ECO:0007669"/>
    <property type="project" value="UniProtKB-SubCell"/>
</dbReference>
<evidence type="ECO:0000313" key="8">
    <source>
        <dbReference type="Proteomes" id="UP001327560"/>
    </source>
</evidence>
<protein>
    <submittedName>
        <fullName evidence="7">B3 domain-containing protein</fullName>
    </submittedName>
</protein>
<organism evidence="7 8">
    <name type="scientific">Canna indica</name>
    <name type="common">Indian-shot</name>
    <dbReference type="NCBI Taxonomy" id="4628"/>
    <lineage>
        <taxon>Eukaryota</taxon>
        <taxon>Viridiplantae</taxon>
        <taxon>Streptophyta</taxon>
        <taxon>Embryophyta</taxon>
        <taxon>Tracheophyta</taxon>
        <taxon>Spermatophyta</taxon>
        <taxon>Magnoliopsida</taxon>
        <taxon>Liliopsida</taxon>
        <taxon>Zingiberales</taxon>
        <taxon>Cannaceae</taxon>
        <taxon>Canna</taxon>
    </lineage>
</organism>
<dbReference type="EMBL" id="CP136890">
    <property type="protein sequence ID" value="WOK92750.1"/>
    <property type="molecule type" value="Genomic_DNA"/>
</dbReference>
<dbReference type="InterPro" id="IPR003340">
    <property type="entry name" value="B3_DNA-bd"/>
</dbReference>
<dbReference type="PROSITE" id="PS50863">
    <property type="entry name" value="B3"/>
    <property type="match status" value="1"/>
</dbReference>
<dbReference type="SMART" id="SM01019">
    <property type="entry name" value="B3"/>
    <property type="match status" value="1"/>
</dbReference>
<name>A0AAQ3JQJ6_9LILI</name>
<evidence type="ECO:0000313" key="7">
    <source>
        <dbReference type="EMBL" id="WOK92750.1"/>
    </source>
</evidence>
<dbReference type="GO" id="GO:0003677">
    <property type="term" value="F:DNA binding"/>
    <property type="evidence" value="ECO:0007669"/>
    <property type="project" value="UniProtKB-KW"/>
</dbReference>
<evidence type="ECO:0000256" key="2">
    <source>
        <dbReference type="ARBA" id="ARBA00023015"/>
    </source>
</evidence>
<sequence>MKMEVFRQIPFASSSSPAFPSTYSALWLELHHGGEPAGNPCGAALEREHMFDKVVTPSDVGKLNRLVIPKQYAEKYFPLDPLSADKGIQLCFEDRHGKLWQFRYSYWNSSKSYVMTKGWSRFVKEKQLGSGDTVSFSRAACQVGHGRLFIDWSREKLARRRAPIHSGAAAAAAVLVAPWGTGRLFSVSAMPPVYDAAELSHRCFYYQPIPSRAPPLLLQAGVQVRGGVAGDAPLVLESVPVLQRKAEPRRVMRLFGVDLEYSAMDGRYANGRR</sequence>
<dbReference type="Pfam" id="PF02362">
    <property type="entry name" value="B3"/>
    <property type="match status" value="1"/>
</dbReference>
<evidence type="ECO:0000256" key="3">
    <source>
        <dbReference type="ARBA" id="ARBA00023125"/>
    </source>
</evidence>
<reference evidence="7 8" key="1">
    <citation type="submission" date="2023-10" db="EMBL/GenBank/DDBJ databases">
        <title>Chromosome-scale genome assembly provides insights into flower coloration mechanisms of Canna indica.</title>
        <authorList>
            <person name="Li C."/>
        </authorList>
    </citation>
    <scope>NUCLEOTIDE SEQUENCE [LARGE SCALE GENOMIC DNA]</scope>
    <source>
        <tissue evidence="7">Flower</tissue>
    </source>
</reference>
<comment type="subcellular location">
    <subcellularLocation>
        <location evidence="1">Nucleus</location>
    </subcellularLocation>
</comment>
<dbReference type="InterPro" id="IPR044800">
    <property type="entry name" value="LEC2-like"/>
</dbReference>
<evidence type="ECO:0000256" key="4">
    <source>
        <dbReference type="ARBA" id="ARBA00023163"/>
    </source>
</evidence>
<dbReference type="GO" id="GO:0003700">
    <property type="term" value="F:DNA-binding transcription factor activity"/>
    <property type="evidence" value="ECO:0007669"/>
    <property type="project" value="InterPro"/>
</dbReference>
<dbReference type="SUPFAM" id="SSF101936">
    <property type="entry name" value="DNA-binding pseudobarrel domain"/>
    <property type="match status" value="1"/>
</dbReference>
<keyword evidence="4" id="KW-0804">Transcription</keyword>
<evidence type="ECO:0000256" key="5">
    <source>
        <dbReference type="ARBA" id="ARBA00023242"/>
    </source>
</evidence>
<dbReference type="AlphaFoldDB" id="A0AAQ3JQJ6"/>
<dbReference type="PANTHER" id="PTHR31140">
    <property type="entry name" value="B3 DOMAIN-CONTAINING TRANSCRIPTION FACTOR ABI3"/>
    <property type="match status" value="1"/>
</dbReference>
<keyword evidence="8" id="KW-1185">Reference proteome</keyword>